<evidence type="ECO:0000313" key="1">
    <source>
        <dbReference type="EMBL" id="AMS42473.1"/>
    </source>
</evidence>
<reference evidence="1 3" key="1">
    <citation type="submission" date="2016-03" db="EMBL/GenBank/DDBJ databases">
        <title>Complete genome of Aminobacter aminovorans KCTC 2477.</title>
        <authorList>
            <person name="Kim K.M."/>
        </authorList>
    </citation>
    <scope>NUCLEOTIDE SEQUENCE [LARGE SCALE GENOMIC DNA]</scope>
    <source>
        <strain evidence="1 3">KCTC 2477</strain>
    </source>
</reference>
<evidence type="ECO:0000313" key="4">
    <source>
        <dbReference type="Proteomes" id="UP000577697"/>
    </source>
</evidence>
<proteinExistence type="predicted"/>
<dbReference type="Proteomes" id="UP000075755">
    <property type="component" value="Chromosome"/>
</dbReference>
<accession>A0AAC8YQI4</accession>
<dbReference type="AlphaFoldDB" id="A0AAC8YQI4"/>
<protein>
    <submittedName>
        <fullName evidence="1">Uncharacterized protein</fullName>
    </submittedName>
</protein>
<dbReference type="RefSeq" id="WP_067961948.1">
    <property type="nucleotide sequence ID" value="NZ_CP015005.1"/>
</dbReference>
<dbReference type="Proteomes" id="UP000577697">
    <property type="component" value="Unassembled WGS sequence"/>
</dbReference>
<gene>
    <name evidence="1" type="ORF">AA2016_3551</name>
    <name evidence="2" type="ORF">FHS67_004137</name>
</gene>
<sequence>MMASRSDVWIDPLDQTHIDYLRHAGVTVPAMINPTPVMMATGAGAHDGLFDHHPDGEPWLAFEEHEDCVFWNPRHGRFATYANRVFALGQAVIDEAATYSFDCALNVFDNPLGWLLAKRDGIVVLDWTRAFDRLRDAPRIALAESLLPLYRRHMKPARTPELFIVSGKRRAA</sequence>
<keyword evidence="4" id="KW-1185">Reference proteome</keyword>
<dbReference type="KEGG" id="aak:AA2016_3551"/>
<evidence type="ECO:0000313" key="2">
    <source>
        <dbReference type="EMBL" id="MBB3707804.1"/>
    </source>
</evidence>
<dbReference type="EMBL" id="CP015005">
    <property type="protein sequence ID" value="AMS42473.1"/>
    <property type="molecule type" value="Genomic_DNA"/>
</dbReference>
<name>A0AAC8YQI4_AMIAI</name>
<reference evidence="2 4" key="2">
    <citation type="submission" date="2020-08" db="EMBL/GenBank/DDBJ databases">
        <title>Genomic Encyclopedia of Type Strains, Phase IV (KMG-IV): sequencing the most valuable type-strain genomes for metagenomic binning, comparative biology and taxonomic classification.</title>
        <authorList>
            <person name="Goeker M."/>
        </authorList>
    </citation>
    <scope>NUCLEOTIDE SEQUENCE [LARGE SCALE GENOMIC DNA]</scope>
    <source>
        <strain evidence="2 4">DSM 10368</strain>
    </source>
</reference>
<evidence type="ECO:0000313" key="3">
    <source>
        <dbReference type="Proteomes" id="UP000075755"/>
    </source>
</evidence>
<dbReference type="EMBL" id="JACICB010000015">
    <property type="protein sequence ID" value="MBB3707804.1"/>
    <property type="molecule type" value="Genomic_DNA"/>
</dbReference>
<organism evidence="1 3">
    <name type="scientific">Aminobacter aminovorans</name>
    <name type="common">Chelatobacter heintzii</name>
    <dbReference type="NCBI Taxonomy" id="83263"/>
    <lineage>
        <taxon>Bacteria</taxon>
        <taxon>Pseudomonadati</taxon>
        <taxon>Pseudomonadota</taxon>
        <taxon>Alphaproteobacteria</taxon>
        <taxon>Hyphomicrobiales</taxon>
        <taxon>Phyllobacteriaceae</taxon>
        <taxon>Aminobacter</taxon>
    </lineage>
</organism>